<accession>A0A2H9U7M4</accession>
<gene>
    <name evidence="3" type="ORF">CUC53_04160</name>
</gene>
<dbReference type="Pfam" id="PF13175">
    <property type="entry name" value="AAA_15"/>
    <property type="match status" value="1"/>
</dbReference>
<dbReference type="EMBL" id="PGGC01000037">
    <property type="protein sequence ID" value="PJG60047.1"/>
    <property type="molecule type" value="Genomic_DNA"/>
</dbReference>
<keyword evidence="4" id="KW-1185">Reference proteome</keyword>
<dbReference type="GO" id="GO:0016887">
    <property type="term" value="F:ATP hydrolysis activity"/>
    <property type="evidence" value="ECO:0007669"/>
    <property type="project" value="InterPro"/>
</dbReference>
<keyword evidence="3" id="KW-0547">Nucleotide-binding</keyword>
<sequence length="418" mass="47706">MIKSFRLKNFTLFREEELHLSPNLNVIIGENGCGKSHLLKALYSLVAVSADQGRKITDHNLAEKINIIDAKLKFFQIMEFEQIVSSLPIADSLSTKEHLEQSKNNYGLSLKRQREDLIKEIEGSINKPTKAFLEKGCAEKLNNVLRPERLGNLTSHHVIGDDDRRAKLFISNDDERTDIGISFSANSQSGVQVESLPQSWIREKPVFFPTRELLTLYPGFVSTYDNHYLEFEETYRDTCLLLGLPALKGEREVYAKELLKPIEEAMGGEVILDSNGRFYLQQGKKRIEMPLVAEGLRKFAMLARLIANGSLLDKGYLFWDEPEANLNPKLIKTLAKVILDMCKQGIQVFIATHSLFLLRELEILQKDEEYRTLSPRYFGLNITSDGVKVEQGDEIYDLSQIVVLDESILQADRYLEMD</sequence>
<keyword evidence="3" id="KW-0067">ATP-binding</keyword>
<dbReference type="InterPro" id="IPR003959">
    <property type="entry name" value="ATPase_AAA_core"/>
</dbReference>
<dbReference type="PIRSF" id="PIRSF029347">
    <property type="entry name" value="RecF"/>
    <property type="match status" value="1"/>
</dbReference>
<organism evidence="3 4">
    <name type="scientific">Aeromonas cavernicola</name>
    <dbReference type="NCBI Taxonomy" id="1006623"/>
    <lineage>
        <taxon>Bacteria</taxon>
        <taxon>Pseudomonadati</taxon>
        <taxon>Pseudomonadota</taxon>
        <taxon>Gammaproteobacteria</taxon>
        <taxon>Aeromonadales</taxon>
        <taxon>Aeromonadaceae</taxon>
        <taxon>Aeromonas</taxon>
    </lineage>
</organism>
<dbReference type="InterPro" id="IPR041685">
    <property type="entry name" value="AAA_GajA/Old/RecF-like"/>
</dbReference>
<dbReference type="PANTHER" id="PTHR43581">
    <property type="entry name" value="ATP/GTP PHOSPHATASE"/>
    <property type="match status" value="1"/>
</dbReference>
<dbReference type="InterPro" id="IPR051396">
    <property type="entry name" value="Bact_Antivir_Def_Nuclease"/>
</dbReference>
<dbReference type="SUPFAM" id="SSF52540">
    <property type="entry name" value="P-loop containing nucleoside triphosphate hydrolases"/>
    <property type="match status" value="1"/>
</dbReference>
<feature type="domain" description="Endonuclease GajA/Old nuclease/RecF-like AAA" evidence="1">
    <location>
        <begin position="1"/>
        <end position="121"/>
    </location>
</feature>
<dbReference type="RefSeq" id="WP_100293000.1">
    <property type="nucleotide sequence ID" value="NZ_PGGC01000037.1"/>
</dbReference>
<proteinExistence type="predicted"/>
<dbReference type="GO" id="GO:0005524">
    <property type="term" value="F:ATP binding"/>
    <property type="evidence" value="ECO:0007669"/>
    <property type="project" value="UniProtKB-KW"/>
</dbReference>
<dbReference type="AlphaFoldDB" id="A0A2H9U7M4"/>
<dbReference type="Gene3D" id="3.40.50.300">
    <property type="entry name" value="P-loop containing nucleotide triphosphate hydrolases"/>
    <property type="match status" value="2"/>
</dbReference>
<dbReference type="Proteomes" id="UP000235861">
    <property type="component" value="Unassembled WGS sequence"/>
</dbReference>
<reference evidence="3 4" key="1">
    <citation type="submission" date="2017-11" db="EMBL/GenBank/DDBJ databases">
        <title>Draft genome sequence of environmental isolate Aeromonas cavernicola sp. nov. MDC 2508.</title>
        <authorList>
            <person name="Colston S.M."/>
            <person name="Navarro A."/>
            <person name="Martinez-Murcia A.J."/>
            <person name="Graf J."/>
        </authorList>
    </citation>
    <scope>NUCLEOTIDE SEQUENCE [LARGE SCALE GENOMIC DNA]</scope>
    <source>
        <strain evidence="3 4">MDC 2508</strain>
    </source>
</reference>
<name>A0A2H9U7M4_9GAMM</name>
<dbReference type="CDD" id="cd00267">
    <property type="entry name" value="ABC_ATPase"/>
    <property type="match status" value="1"/>
</dbReference>
<comment type="caution">
    <text evidence="3">The sequence shown here is derived from an EMBL/GenBank/DDBJ whole genome shotgun (WGS) entry which is preliminary data.</text>
</comment>
<evidence type="ECO:0000259" key="2">
    <source>
        <dbReference type="Pfam" id="PF13304"/>
    </source>
</evidence>
<dbReference type="InterPro" id="IPR027417">
    <property type="entry name" value="P-loop_NTPase"/>
</dbReference>
<dbReference type="PANTHER" id="PTHR43581:SF2">
    <property type="entry name" value="EXCINUCLEASE ATPASE SUBUNIT"/>
    <property type="match status" value="1"/>
</dbReference>
<evidence type="ECO:0000259" key="1">
    <source>
        <dbReference type="Pfam" id="PF13175"/>
    </source>
</evidence>
<dbReference type="Pfam" id="PF13304">
    <property type="entry name" value="AAA_21"/>
    <property type="match status" value="1"/>
</dbReference>
<evidence type="ECO:0000313" key="3">
    <source>
        <dbReference type="EMBL" id="PJG60047.1"/>
    </source>
</evidence>
<protein>
    <submittedName>
        <fullName evidence="3">ATP-binding protein</fullName>
    </submittedName>
</protein>
<dbReference type="OrthoDB" id="9815944at2"/>
<feature type="domain" description="ATPase AAA-type core" evidence="2">
    <location>
        <begin position="275"/>
        <end position="358"/>
    </location>
</feature>
<dbReference type="InterPro" id="IPR014555">
    <property type="entry name" value="RecF-like"/>
</dbReference>
<evidence type="ECO:0000313" key="4">
    <source>
        <dbReference type="Proteomes" id="UP000235861"/>
    </source>
</evidence>